<dbReference type="CDD" id="cd06260">
    <property type="entry name" value="DUF820-like"/>
    <property type="match status" value="1"/>
</dbReference>
<evidence type="ECO:0000313" key="3">
    <source>
        <dbReference type="Proteomes" id="UP001499987"/>
    </source>
</evidence>
<dbReference type="InterPro" id="IPR008538">
    <property type="entry name" value="Uma2"/>
</dbReference>
<feature type="domain" description="Putative restriction endonuclease" evidence="1">
    <location>
        <begin position="28"/>
        <end position="174"/>
    </location>
</feature>
<keyword evidence="3" id="KW-1185">Reference proteome</keyword>
<dbReference type="Pfam" id="PF05685">
    <property type="entry name" value="Uma2"/>
    <property type="match status" value="1"/>
</dbReference>
<dbReference type="GO" id="GO:0004519">
    <property type="term" value="F:endonuclease activity"/>
    <property type="evidence" value="ECO:0007669"/>
    <property type="project" value="UniProtKB-KW"/>
</dbReference>
<evidence type="ECO:0000313" key="2">
    <source>
        <dbReference type="EMBL" id="GAA1071044.1"/>
    </source>
</evidence>
<dbReference type="Gene3D" id="3.90.1570.10">
    <property type="entry name" value="tt1808, chain A"/>
    <property type="match status" value="1"/>
</dbReference>
<comment type="caution">
    <text evidence="2">The sequence shown here is derived from an EMBL/GenBank/DDBJ whole genome shotgun (WGS) entry which is preliminary data.</text>
</comment>
<protein>
    <submittedName>
        <fullName evidence="2">Uma2 family endonuclease</fullName>
    </submittedName>
</protein>
<dbReference type="SUPFAM" id="SSF52980">
    <property type="entry name" value="Restriction endonuclease-like"/>
    <property type="match status" value="1"/>
</dbReference>
<reference evidence="2 3" key="1">
    <citation type="journal article" date="2019" name="Int. J. Syst. Evol. Microbiol.">
        <title>The Global Catalogue of Microorganisms (GCM) 10K type strain sequencing project: providing services to taxonomists for standard genome sequencing and annotation.</title>
        <authorList>
            <consortium name="The Broad Institute Genomics Platform"/>
            <consortium name="The Broad Institute Genome Sequencing Center for Infectious Disease"/>
            <person name="Wu L."/>
            <person name="Ma J."/>
        </authorList>
    </citation>
    <scope>NUCLEOTIDE SEQUENCE [LARGE SCALE GENOMIC DNA]</scope>
    <source>
        <strain evidence="2 3">JCM 13002</strain>
    </source>
</reference>
<accession>A0ABN1TBM2</accession>
<dbReference type="EMBL" id="BAAALD010000004">
    <property type="protein sequence ID" value="GAA1071044.1"/>
    <property type="molecule type" value="Genomic_DNA"/>
</dbReference>
<keyword evidence="2" id="KW-0540">Nuclease</keyword>
<dbReference type="InterPro" id="IPR011335">
    <property type="entry name" value="Restrct_endonuc-II-like"/>
</dbReference>
<name>A0ABN1TBM2_9ACTN</name>
<sequence length="191" mass="21818">MTAEPIDRNHPLSQEWTYEQVKDLDLPFEWDLVDGIIMVRGQTNLWHDQVRSAVERALFAGRTAPYSVLPERCVLLDPENTTKPDVVVFDKTGIDVFELECLPPEAVVLMVEVVSHGTRANDRFRKPGQYAEKKIPSYWRVERSDDGLPVVHEFRLDEEQGVYLPVAVHEGLLVTAVPFPVEIDLKQVVEL</sequence>
<evidence type="ECO:0000259" key="1">
    <source>
        <dbReference type="Pfam" id="PF05685"/>
    </source>
</evidence>
<keyword evidence="2" id="KW-0378">Hydrolase</keyword>
<keyword evidence="2" id="KW-0255">Endonuclease</keyword>
<dbReference type="InterPro" id="IPR012296">
    <property type="entry name" value="Nuclease_put_TT1808"/>
</dbReference>
<dbReference type="PANTHER" id="PTHR35400">
    <property type="entry name" value="SLR1083 PROTEIN"/>
    <property type="match status" value="1"/>
</dbReference>
<dbReference type="PANTHER" id="PTHR35400:SF3">
    <property type="entry name" value="SLL1072 PROTEIN"/>
    <property type="match status" value="1"/>
</dbReference>
<organism evidence="2 3">
    <name type="scientific">Kitasatospora arboriphila</name>
    <dbReference type="NCBI Taxonomy" id="258052"/>
    <lineage>
        <taxon>Bacteria</taxon>
        <taxon>Bacillati</taxon>
        <taxon>Actinomycetota</taxon>
        <taxon>Actinomycetes</taxon>
        <taxon>Kitasatosporales</taxon>
        <taxon>Streptomycetaceae</taxon>
        <taxon>Kitasatospora</taxon>
    </lineage>
</organism>
<proteinExistence type="predicted"/>
<gene>
    <name evidence="2" type="ORF">GCM10009663_07700</name>
</gene>
<dbReference type="Proteomes" id="UP001499987">
    <property type="component" value="Unassembled WGS sequence"/>
</dbReference>